<sequence length="144" mass="16994">MITQACKDVSKVISKQPYFKRCFLELVPNCIPKFFPTVKYRLERNSFFFCSFKVTQFLTGHGNFGEYLKRFHRQTSDVSDCSAREIQNEEHIVFLCLQVDDCRKVLQQKLGFLEKDWTVALISLINTKSSFLSFTEFVRTCKYK</sequence>
<accession>A0A4Y2AMS3</accession>
<evidence type="ECO:0008006" key="3">
    <source>
        <dbReference type="Google" id="ProtNLM"/>
    </source>
</evidence>
<dbReference type="AlphaFoldDB" id="A0A4Y2AMS3"/>
<dbReference type="OrthoDB" id="6437659at2759"/>
<evidence type="ECO:0000313" key="2">
    <source>
        <dbReference type="Proteomes" id="UP000499080"/>
    </source>
</evidence>
<evidence type="ECO:0000313" key="1">
    <source>
        <dbReference type="EMBL" id="GBL80569.1"/>
    </source>
</evidence>
<proteinExistence type="predicted"/>
<comment type="caution">
    <text evidence="1">The sequence shown here is derived from an EMBL/GenBank/DDBJ whole genome shotgun (WGS) entry which is preliminary data.</text>
</comment>
<dbReference type="Proteomes" id="UP000499080">
    <property type="component" value="Unassembled WGS sequence"/>
</dbReference>
<organism evidence="1 2">
    <name type="scientific">Araneus ventricosus</name>
    <name type="common">Orbweaver spider</name>
    <name type="synonym">Epeira ventricosa</name>
    <dbReference type="NCBI Taxonomy" id="182803"/>
    <lineage>
        <taxon>Eukaryota</taxon>
        <taxon>Metazoa</taxon>
        <taxon>Ecdysozoa</taxon>
        <taxon>Arthropoda</taxon>
        <taxon>Chelicerata</taxon>
        <taxon>Arachnida</taxon>
        <taxon>Araneae</taxon>
        <taxon>Araneomorphae</taxon>
        <taxon>Entelegynae</taxon>
        <taxon>Araneoidea</taxon>
        <taxon>Araneidae</taxon>
        <taxon>Araneus</taxon>
    </lineage>
</organism>
<reference evidence="1 2" key="1">
    <citation type="journal article" date="2019" name="Sci. Rep.">
        <title>Orb-weaving spider Araneus ventricosus genome elucidates the spidroin gene catalogue.</title>
        <authorList>
            <person name="Kono N."/>
            <person name="Nakamura H."/>
            <person name="Ohtoshi R."/>
            <person name="Moran D.A.P."/>
            <person name="Shinohara A."/>
            <person name="Yoshida Y."/>
            <person name="Fujiwara M."/>
            <person name="Mori M."/>
            <person name="Tomita M."/>
            <person name="Arakawa K."/>
        </authorList>
    </citation>
    <scope>NUCLEOTIDE SEQUENCE [LARGE SCALE GENOMIC DNA]</scope>
</reference>
<gene>
    <name evidence="1" type="ORF">AVEN_225260_1</name>
</gene>
<protein>
    <recommendedName>
        <fullName evidence="3">Reverse transcriptase zinc-binding domain-containing protein</fullName>
    </recommendedName>
</protein>
<dbReference type="EMBL" id="BGPR01000022">
    <property type="protein sequence ID" value="GBL80569.1"/>
    <property type="molecule type" value="Genomic_DNA"/>
</dbReference>
<name>A0A4Y2AMS3_ARAVE</name>
<keyword evidence="2" id="KW-1185">Reference proteome</keyword>